<protein>
    <recommendedName>
        <fullName evidence="2">ATPase AAA-type core domain-containing protein</fullName>
    </recommendedName>
</protein>
<feature type="region of interest" description="Disordered" evidence="1">
    <location>
        <begin position="488"/>
        <end position="521"/>
    </location>
</feature>
<dbReference type="PANTHER" id="PTHR23077:SF132">
    <property type="entry name" value="ATP-DEPENDENT ZN PROTEASE"/>
    <property type="match status" value="1"/>
</dbReference>
<name>A0ABR4B2N1_9LECA</name>
<evidence type="ECO:0000259" key="2">
    <source>
        <dbReference type="Pfam" id="PF00004"/>
    </source>
</evidence>
<dbReference type="CDD" id="cd19481">
    <property type="entry name" value="RecA-like_protease"/>
    <property type="match status" value="1"/>
</dbReference>
<gene>
    <name evidence="3" type="ORF">ABVK25_009760</name>
</gene>
<keyword evidence="4" id="KW-1185">Reference proteome</keyword>
<evidence type="ECO:0000313" key="4">
    <source>
        <dbReference type="Proteomes" id="UP001590951"/>
    </source>
</evidence>
<dbReference type="Gene3D" id="1.10.8.60">
    <property type="match status" value="1"/>
</dbReference>
<evidence type="ECO:0000256" key="1">
    <source>
        <dbReference type="SAM" id="MobiDB-lite"/>
    </source>
</evidence>
<organism evidence="3 4">
    <name type="scientific">Lepraria finkii</name>
    <dbReference type="NCBI Taxonomy" id="1340010"/>
    <lineage>
        <taxon>Eukaryota</taxon>
        <taxon>Fungi</taxon>
        <taxon>Dikarya</taxon>
        <taxon>Ascomycota</taxon>
        <taxon>Pezizomycotina</taxon>
        <taxon>Lecanoromycetes</taxon>
        <taxon>OSLEUM clade</taxon>
        <taxon>Lecanoromycetidae</taxon>
        <taxon>Lecanorales</taxon>
        <taxon>Lecanorineae</taxon>
        <taxon>Stereocaulaceae</taxon>
        <taxon>Lepraria</taxon>
    </lineage>
</organism>
<reference evidence="3 4" key="1">
    <citation type="submission" date="2024-09" db="EMBL/GenBank/DDBJ databases">
        <title>Rethinking Asexuality: The Enigmatic Case of Functional Sexual Genes in Lepraria (Stereocaulaceae).</title>
        <authorList>
            <person name="Doellman M."/>
            <person name="Sun Y."/>
            <person name="Barcenas-Pena A."/>
            <person name="Lumbsch H.T."/>
            <person name="Grewe F."/>
        </authorList>
    </citation>
    <scope>NUCLEOTIDE SEQUENCE [LARGE SCALE GENOMIC DNA]</scope>
    <source>
        <strain evidence="3 4">Grewe 0041</strain>
    </source>
</reference>
<dbReference type="SUPFAM" id="SSF52540">
    <property type="entry name" value="P-loop containing nucleoside triphosphate hydrolases"/>
    <property type="match status" value="1"/>
</dbReference>
<dbReference type="InterPro" id="IPR027417">
    <property type="entry name" value="P-loop_NTPase"/>
</dbReference>
<proteinExistence type="predicted"/>
<dbReference type="PANTHER" id="PTHR23077">
    <property type="entry name" value="AAA-FAMILY ATPASE"/>
    <property type="match status" value="1"/>
</dbReference>
<feature type="compositionally biased region" description="Polar residues" evidence="1">
    <location>
        <begin position="502"/>
        <end position="521"/>
    </location>
</feature>
<dbReference type="EMBL" id="JBHFEH010000054">
    <property type="protein sequence ID" value="KAL2050033.1"/>
    <property type="molecule type" value="Genomic_DNA"/>
</dbReference>
<feature type="compositionally biased region" description="Basic and acidic residues" evidence="1">
    <location>
        <begin position="488"/>
        <end position="500"/>
    </location>
</feature>
<evidence type="ECO:0000313" key="3">
    <source>
        <dbReference type="EMBL" id="KAL2050033.1"/>
    </source>
</evidence>
<accession>A0ABR4B2N1</accession>
<comment type="caution">
    <text evidence="3">The sequence shown here is derived from an EMBL/GenBank/DDBJ whole genome shotgun (WGS) entry which is preliminary data.</text>
</comment>
<sequence>MAHRHVCTRRVLEQLRLFCPRNQKVFLRSVVAKNFALAASPERIQQACDGDPHPSVMKELRSHFSKSGILTNIGIIDVLRKWHPNHTITQTPKSTGILKLAKAGYADATLDTEIDFYAARTYKPAIDGAKGTGRLKDKVEFGRYKYRWKDQDFQVYVADYWETEYSQVENHYILYPRSQGDMIDGRSQTVDNLITAATQHLSEIKEEIWVYDRGYWRKNHKLWKNVQSCKWENVILNNEMKLQLISDIEGFFDREKDYESFAVPWKRGIILHGLPGNGKTISIKALMRSLASRSMPIPTLYVKSLGKSCDHDDIRSIFEKARETGPCLLVLEDIDSLVSDDVKSFFLNEIDGLEGNDGIMMVGSTNYLDRLDVGISKRPSRFDRKYHFALPATPERIQYCEYWRLKLSKNPSLRLPPQISSAIASITEGFSFAYLQEAFVTALLSIVQTQRANLVKPDASGITTSGDLGSNVVWQAISKQVQTLRKEMKDSRKSVEDAEKNSMLSDARSSSATSTGFGLSG</sequence>
<dbReference type="InterPro" id="IPR003959">
    <property type="entry name" value="ATPase_AAA_core"/>
</dbReference>
<dbReference type="Gene3D" id="3.40.50.300">
    <property type="entry name" value="P-loop containing nucleotide triphosphate hydrolases"/>
    <property type="match status" value="1"/>
</dbReference>
<feature type="domain" description="ATPase AAA-type core" evidence="2">
    <location>
        <begin position="269"/>
        <end position="388"/>
    </location>
</feature>
<dbReference type="InterPro" id="IPR050168">
    <property type="entry name" value="AAA_ATPase_domain"/>
</dbReference>
<dbReference type="Pfam" id="PF00004">
    <property type="entry name" value="AAA"/>
    <property type="match status" value="1"/>
</dbReference>
<dbReference type="Proteomes" id="UP001590951">
    <property type="component" value="Unassembled WGS sequence"/>
</dbReference>